<keyword evidence="2" id="KW-1185">Reference proteome</keyword>
<dbReference type="Proteomes" id="UP000433309">
    <property type="component" value="Unassembled WGS sequence"/>
</dbReference>
<comment type="caution">
    <text evidence="1">The sequence shown here is derived from an EMBL/GenBank/DDBJ whole genome shotgun (WGS) entry which is preliminary data.</text>
</comment>
<name>A0A6I2KXR1_9BURK</name>
<sequence length="176" mass="19674">MNNEINFERPQSEEALAAILRTAYELALKEQGVRALALCDWLIEEQTTTIAGYRQRAAVREYLGDIDGAISDLELIIAQESKEPADFHAVGILYFKVGQMSKAEAAFSDALEQGCKARNAYYRNSSHLFRAELRLMRMDRAGAHDDASQLPDRYSTYIPGAGMRSKEQILARVAAI</sequence>
<evidence type="ECO:0000313" key="1">
    <source>
        <dbReference type="EMBL" id="MRW90591.1"/>
    </source>
</evidence>
<dbReference type="RefSeq" id="WP_154376206.1">
    <property type="nucleotide sequence ID" value="NZ_WKJK01000005.1"/>
</dbReference>
<dbReference type="SUPFAM" id="SSF48452">
    <property type="entry name" value="TPR-like"/>
    <property type="match status" value="1"/>
</dbReference>
<proteinExistence type="predicted"/>
<dbReference type="InterPro" id="IPR011990">
    <property type="entry name" value="TPR-like_helical_dom_sf"/>
</dbReference>
<gene>
    <name evidence="1" type="ORF">GJ699_11390</name>
</gene>
<dbReference type="EMBL" id="WKJK01000005">
    <property type="protein sequence ID" value="MRW90591.1"/>
    <property type="molecule type" value="Genomic_DNA"/>
</dbReference>
<evidence type="ECO:0000313" key="2">
    <source>
        <dbReference type="Proteomes" id="UP000433309"/>
    </source>
</evidence>
<dbReference type="AlphaFoldDB" id="A0A6I2KXR1"/>
<accession>A0A6I2KXR1</accession>
<organism evidence="1 2">
    <name type="scientific">Duganella guangzhouensis</name>
    <dbReference type="NCBI Taxonomy" id="2666084"/>
    <lineage>
        <taxon>Bacteria</taxon>
        <taxon>Pseudomonadati</taxon>
        <taxon>Pseudomonadota</taxon>
        <taxon>Betaproteobacteria</taxon>
        <taxon>Burkholderiales</taxon>
        <taxon>Oxalobacteraceae</taxon>
        <taxon>Telluria group</taxon>
        <taxon>Duganella</taxon>
    </lineage>
</organism>
<protein>
    <submittedName>
        <fullName evidence="1">Uncharacterized protein</fullName>
    </submittedName>
</protein>
<reference evidence="1 2" key="1">
    <citation type="submission" date="2019-11" db="EMBL/GenBank/DDBJ databases">
        <title>Novel species isolated from a subtropical stream in China.</title>
        <authorList>
            <person name="Lu H."/>
        </authorList>
    </citation>
    <scope>NUCLEOTIDE SEQUENCE [LARGE SCALE GENOMIC DNA]</scope>
    <source>
        <strain evidence="1 2">FT80W</strain>
    </source>
</reference>
<dbReference type="Gene3D" id="1.25.40.10">
    <property type="entry name" value="Tetratricopeptide repeat domain"/>
    <property type="match status" value="1"/>
</dbReference>